<accession>A0A067NX64</accession>
<keyword evidence="1" id="KW-0732">Signal</keyword>
<feature type="signal peptide" evidence="1">
    <location>
        <begin position="1"/>
        <end position="20"/>
    </location>
</feature>
<dbReference type="HOGENOM" id="CLU_3069716_0_0_1"/>
<proteinExistence type="predicted"/>
<dbReference type="InParanoid" id="A0A067NX64"/>
<protein>
    <recommendedName>
        <fullName evidence="4">Small secreted protein</fullName>
    </recommendedName>
</protein>
<sequence length="53" mass="5367">MQFNFAAACVIACLTIAVAAAPVPALAAVARDAAVLVPPLQTLVDGDPRPPRI</sequence>
<reference evidence="3" key="1">
    <citation type="journal article" date="2014" name="Proc. Natl. Acad. Sci. U.S.A.">
        <title>Extensive sampling of basidiomycete genomes demonstrates inadequacy of the white-rot/brown-rot paradigm for wood decay fungi.</title>
        <authorList>
            <person name="Riley R."/>
            <person name="Salamov A.A."/>
            <person name="Brown D.W."/>
            <person name="Nagy L.G."/>
            <person name="Floudas D."/>
            <person name="Held B.W."/>
            <person name="Levasseur A."/>
            <person name="Lombard V."/>
            <person name="Morin E."/>
            <person name="Otillar R."/>
            <person name="Lindquist E.A."/>
            <person name="Sun H."/>
            <person name="LaButti K.M."/>
            <person name="Schmutz J."/>
            <person name="Jabbour D."/>
            <person name="Luo H."/>
            <person name="Baker S.E."/>
            <person name="Pisabarro A.G."/>
            <person name="Walton J.D."/>
            <person name="Blanchette R.A."/>
            <person name="Henrissat B."/>
            <person name="Martin F."/>
            <person name="Cullen D."/>
            <person name="Hibbett D.S."/>
            <person name="Grigoriev I.V."/>
        </authorList>
    </citation>
    <scope>NUCLEOTIDE SEQUENCE [LARGE SCALE GENOMIC DNA]</scope>
    <source>
        <strain evidence="3">PC15</strain>
    </source>
</reference>
<gene>
    <name evidence="2" type="ORF">PLEOSDRAFT_157925</name>
</gene>
<name>A0A067NX64_PLEO1</name>
<evidence type="ECO:0000256" key="1">
    <source>
        <dbReference type="SAM" id="SignalP"/>
    </source>
</evidence>
<feature type="chain" id="PRO_5001642628" description="Small secreted protein" evidence="1">
    <location>
        <begin position="21"/>
        <end position="53"/>
    </location>
</feature>
<dbReference type="AlphaFoldDB" id="A0A067NX64"/>
<evidence type="ECO:0008006" key="4">
    <source>
        <dbReference type="Google" id="ProtNLM"/>
    </source>
</evidence>
<dbReference type="Proteomes" id="UP000027073">
    <property type="component" value="Unassembled WGS sequence"/>
</dbReference>
<evidence type="ECO:0000313" key="2">
    <source>
        <dbReference type="EMBL" id="KDQ28206.1"/>
    </source>
</evidence>
<evidence type="ECO:0000313" key="3">
    <source>
        <dbReference type="Proteomes" id="UP000027073"/>
    </source>
</evidence>
<organism evidence="2 3">
    <name type="scientific">Pleurotus ostreatus (strain PC15)</name>
    <name type="common">Oyster mushroom</name>
    <dbReference type="NCBI Taxonomy" id="1137138"/>
    <lineage>
        <taxon>Eukaryota</taxon>
        <taxon>Fungi</taxon>
        <taxon>Dikarya</taxon>
        <taxon>Basidiomycota</taxon>
        <taxon>Agaricomycotina</taxon>
        <taxon>Agaricomycetes</taxon>
        <taxon>Agaricomycetidae</taxon>
        <taxon>Agaricales</taxon>
        <taxon>Pleurotineae</taxon>
        <taxon>Pleurotaceae</taxon>
        <taxon>Pleurotus</taxon>
    </lineage>
</organism>
<dbReference type="EMBL" id="KL198008">
    <property type="protein sequence ID" value="KDQ28206.1"/>
    <property type="molecule type" value="Genomic_DNA"/>
</dbReference>